<dbReference type="Proteomes" id="UP000315724">
    <property type="component" value="Chromosome"/>
</dbReference>
<name>A0A517QTM0_9PLAN</name>
<sequence>MSPACTTRDLEGRDQVCCRANPISAFYVLQTNSKDALAIANDSNDPAHCVDGTAGALLQWQLQRT</sequence>
<accession>A0A517QTM0</accession>
<evidence type="ECO:0000313" key="2">
    <source>
        <dbReference type="Proteomes" id="UP000315724"/>
    </source>
</evidence>
<dbReference type="KEGG" id="tpol:Mal48_42680"/>
<evidence type="ECO:0000313" key="1">
    <source>
        <dbReference type="EMBL" id="QDT34995.1"/>
    </source>
</evidence>
<proteinExistence type="predicted"/>
<protein>
    <submittedName>
        <fullName evidence="1">Uncharacterized protein</fullName>
    </submittedName>
</protein>
<dbReference type="EMBL" id="CP036267">
    <property type="protein sequence ID" value="QDT34995.1"/>
    <property type="molecule type" value="Genomic_DNA"/>
</dbReference>
<dbReference type="AlphaFoldDB" id="A0A517QTM0"/>
<gene>
    <name evidence="1" type="ORF">Mal48_42680</name>
</gene>
<keyword evidence="2" id="KW-1185">Reference proteome</keyword>
<organism evidence="1 2">
    <name type="scientific">Thalassoglobus polymorphus</name>
    <dbReference type="NCBI Taxonomy" id="2527994"/>
    <lineage>
        <taxon>Bacteria</taxon>
        <taxon>Pseudomonadati</taxon>
        <taxon>Planctomycetota</taxon>
        <taxon>Planctomycetia</taxon>
        <taxon>Planctomycetales</taxon>
        <taxon>Planctomycetaceae</taxon>
        <taxon>Thalassoglobus</taxon>
    </lineage>
</organism>
<reference evidence="1 2" key="1">
    <citation type="submission" date="2019-02" db="EMBL/GenBank/DDBJ databases">
        <title>Deep-cultivation of Planctomycetes and their phenomic and genomic characterization uncovers novel biology.</title>
        <authorList>
            <person name="Wiegand S."/>
            <person name="Jogler M."/>
            <person name="Boedeker C."/>
            <person name="Pinto D."/>
            <person name="Vollmers J."/>
            <person name="Rivas-Marin E."/>
            <person name="Kohn T."/>
            <person name="Peeters S.H."/>
            <person name="Heuer A."/>
            <person name="Rast P."/>
            <person name="Oberbeckmann S."/>
            <person name="Bunk B."/>
            <person name="Jeske O."/>
            <person name="Meyerdierks A."/>
            <person name="Storesund J.E."/>
            <person name="Kallscheuer N."/>
            <person name="Luecker S."/>
            <person name="Lage O.M."/>
            <person name="Pohl T."/>
            <person name="Merkel B.J."/>
            <person name="Hornburger P."/>
            <person name="Mueller R.-W."/>
            <person name="Bruemmer F."/>
            <person name="Labrenz M."/>
            <person name="Spormann A.M."/>
            <person name="Op den Camp H."/>
            <person name="Overmann J."/>
            <person name="Amann R."/>
            <person name="Jetten M.S.M."/>
            <person name="Mascher T."/>
            <person name="Medema M.H."/>
            <person name="Devos D.P."/>
            <person name="Kaster A.-K."/>
            <person name="Ovreas L."/>
            <person name="Rohde M."/>
            <person name="Galperin M.Y."/>
            <person name="Jogler C."/>
        </authorList>
    </citation>
    <scope>NUCLEOTIDE SEQUENCE [LARGE SCALE GENOMIC DNA]</scope>
    <source>
        <strain evidence="1 2">Mal48</strain>
    </source>
</reference>